<comment type="caution">
    <text evidence="1">The sequence shown here is derived from an EMBL/GenBank/DDBJ whole genome shotgun (WGS) entry which is preliminary data.</text>
</comment>
<proteinExistence type="predicted"/>
<evidence type="ECO:0000313" key="2">
    <source>
        <dbReference type="Proteomes" id="UP000177215"/>
    </source>
</evidence>
<dbReference type="Proteomes" id="UP000177215">
    <property type="component" value="Unassembled WGS sequence"/>
</dbReference>
<reference evidence="1 2" key="1">
    <citation type="journal article" date="2016" name="Nat. Commun.">
        <title>Thousands of microbial genomes shed light on interconnected biogeochemical processes in an aquifer system.</title>
        <authorList>
            <person name="Anantharaman K."/>
            <person name="Brown C.T."/>
            <person name="Hug L.A."/>
            <person name="Sharon I."/>
            <person name="Castelle C.J."/>
            <person name="Probst A.J."/>
            <person name="Thomas B.C."/>
            <person name="Singh A."/>
            <person name="Wilkins M.J."/>
            <person name="Karaoz U."/>
            <person name="Brodie E.L."/>
            <person name="Williams K.H."/>
            <person name="Hubbard S.S."/>
            <person name="Banfield J.F."/>
        </authorList>
    </citation>
    <scope>NUCLEOTIDE SEQUENCE [LARGE SCALE GENOMIC DNA]</scope>
</reference>
<evidence type="ECO:0000313" key="1">
    <source>
        <dbReference type="EMBL" id="OGG76943.1"/>
    </source>
</evidence>
<gene>
    <name evidence="1" type="ORF">A3B35_00890</name>
</gene>
<protein>
    <submittedName>
        <fullName evidence="1">Uncharacterized protein</fullName>
    </submittedName>
</protein>
<dbReference type="AlphaFoldDB" id="A0A1F6ETI9"/>
<name>A0A1F6ETI9_9BACT</name>
<dbReference type="STRING" id="1798515.A3B35_00890"/>
<accession>A0A1F6ETI9</accession>
<dbReference type="EMBL" id="MFMC01000031">
    <property type="protein sequence ID" value="OGG76943.1"/>
    <property type="molecule type" value="Genomic_DNA"/>
</dbReference>
<sequence>MNEISELKNTFDQAKDLFNKIQDILEQRGSNAATDGTRRILGFAQQLAKKYPDDFDLYVTYHAITFSTPPFDDKIPDRRPVTKLDFPEDDSVMKYLQKYRRELLSS</sequence>
<organism evidence="1 2">
    <name type="scientific">Candidatus Kaiserbacteria bacterium RIFCSPLOWO2_01_FULL_54_24</name>
    <dbReference type="NCBI Taxonomy" id="1798515"/>
    <lineage>
        <taxon>Bacteria</taxon>
        <taxon>Candidatus Kaiseribacteriota</taxon>
    </lineage>
</organism>